<keyword evidence="2" id="KW-1185">Reference proteome</keyword>
<sequence>MGYVAVEAAIRTEMANQRLYRGKQLLAQLQPFINELDKDHGNLEIPRDLVVSKGSEMKYVYIIVVNDLNRQRIATRLVSRTRASSDDVVISDSEEWIHDSQRHSKPPKPRRSFALGLNYRTPSPLARIKYSSPSSTSAATSSITSDSLSNRTVYVRGHVIDFSPANIANYISYPHYSDIEGTGLEEEGDYDELAKVLTVDAGAIL</sequence>
<accession>A0ACB9ZXL8</accession>
<dbReference type="Proteomes" id="UP001060085">
    <property type="component" value="Linkage Group LG07"/>
</dbReference>
<reference evidence="2" key="1">
    <citation type="journal article" date="2023" name="Nat. Plants">
        <title>Single-cell RNA sequencing provides a high-resolution roadmap for understanding the multicellular compartmentation of specialized metabolism.</title>
        <authorList>
            <person name="Sun S."/>
            <person name="Shen X."/>
            <person name="Li Y."/>
            <person name="Li Y."/>
            <person name="Wang S."/>
            <person name="Li R."/>
            <person name="Zhang H."/>
            <person name="Shen G."/>
            <person name="Guo B."/>
            <person name="Wei J."/>
            <person name="Xu J."/>
            <person name="St-Pierre B."/>
            <person name="Chen S."/>
            <person name="Sun C."/>
        </authorList>
    </citation>
    <scope>NUCLEOTIDE SEQUENCE [LARGE SCALE GENOMIC DNA]</scope>
</reference>
<comment type="caution">
    <text evidence="1">The sequence shown here is derived from an EMBL/GenBank/DDBJ whole genome shotgun (WGS) entry which is preliminary data.</text>
</comment>
<proteinExistence type="predicted"/>
<organism evidence="1 2">
    <name type="scientific">Catharanthus roseus</name>
    <name type="common">Madagascar periwinkle</name>
    <name type="synonym">Vinca rosea</name>
    <dbReference type="NCBI Taxonomy" id="4058"/>
    <lineage>
        <taxon>Eukaryota</taxon>
        <taxon>Viridiplantae</taxon>
        <taxon>Streptophyta</taxon>
        <taxon>Embryophyta</taxon>
        <taxon>Tracheophyta</taxon>
        <taxon>Spermatophyta</taxon>
        <taxon>Magnoliopsida</taxon>
        <taxon>eudicotyledons</taxon>
        <taxon>Gunneridae</taxon>
        <taxon>Pentapetalae</taxon>
        <taxon>asterids</taxon>
        <taxon>lamiids</taxon>
        <taxon>Gentianales</taxon>
        <taxon>Apocynaceae</taxon>
        <taxon>Rauvolfioideae</taxon>
        <taxon>Vinceae</taxon>
        <taxon>Catharanthinae</taxon>
        <taxon>Catharanthus</taxon>
    </lineage>
</organism>
<protein>
    <submittedName>
        <fullName evidence="1">Uncharacterized protein</fullName>
    </submittedName>
</protein>
<dbReference type="EMBL" id="CM044707">
    <property type="protein sequence ID" value="KAI5652593.1"/>
    <property type="molecule type" value="Genomic_DNA"/>
</dbReference>
<name>A0ACB9ZXL8_CATRO</name>
<evidence type="ECO:0000313" key="2">
    <source>
        <dbReference type="Proteomes" id="UP001060085"/>
    </source>
</evidence>
<gene>
    <name evidence="1" type="ORF">M9H77_29780</name>
</gene>
<evidence type="ECO:0000313" key="1">
    <source>
        <dbReference type="EMBL" id="KAI5652593.1"/>
    </source>
</evidence>